<organism evidence="2 3">
    <name type="scientific">Caligus rogercresseyi</name>
    <name type="common">Sea louse</name>
    <dbReference type="NCBI Taxonomy" id="217165"/>
    <lineage>
        <taxon>Eukaryota</taxon>
        <taxon>Metazoa</taxon>
        <taxon>Ecdysozoa</taxon>
        <taxon>Arthropoda</taxon>
        <taxon>Crustacea</taxon>
        <taxon>Multicrustacea</taxon>
        <taxon>Hexanauplia</taxon>
        <taxon>Copepoda</taxon>
        <taxon>Siphonostomatoida</taxon>
        <taxon>Caligidae</taxon>
        <taxon>Caligus</taxon>
    </lineage>
</organism>
<feature type="non-terminal residue" evidence="2">
    <location>
        <position position="74"/>
    </location>
</feature>
<sequence length="74" mass="7767">IRAPWDPSRPASAPPSPSGTRTRGFGGTSVVPEDDEDGITGEYESWRGKKFSSPSAKPSIASGMSFFASAKSSF</sequence>
<name>A0A7T8JUE7_CALRO</name>
<dbReference type="Proteomes" id="UP000595437">
    <property type="component" value="Chromosome 18"/>
</dbReference>
<evidence type="ECO:0000256" key="1">
    <source>
        <dbReference type="SAM" id="MobiDB-lite"/>
    </source>
</evidence>
<feature type="non-terminal residue" evidence="2">
    <location>
        <position position="1"/>
    </location>
</feature>
<proteinExistence type="predicted"/>
<feature type="compositionally biased region" description="Low complexity" evidence="1">
    <location>
        <begin position="1"/>
        <end position="11"/>
    </location>
</feature>
<dbReference type="EMBL" id="CP045907">
    <property type="protein sequence ID" value="QQP35547.1"/>
    <property type="molecule type" value="Genomic_DNA"/>
</dbReference>
<accession>A0A7T8JUE7</accession>
<protein>
    <submittedName>
        <fullName evidence="2">Uncharacterized protein</fullName>
    </submittedName>
</protein>
<feature type="region of interest" description="Disordered" evidence="1">
    <location>
        <begin position="1"/>
        <end position="57"/>
    </location>
</feature>
<reference evidence="3" key="1">
    <citation type="submission" date="2021-01" db="EMBL/GenBank/DDBJ databases">
        <title>Caligus Genome Assembly.</title>
        <authorList>
            <person name="Gallardo-Escarate C."/>
        </authorList>
    </citation>
    <scope>NUCLEOTIDE SEQUENCE [LARGE SCALE GENOMIC DNA]</scope>
</reference>
<evidence type="ECO:0000313" key="3">
    <source>
        <dbReference type="Proteomes" id="UP000595437"/>
    </source>
</evidence>
<keyword evidence="3" id="KW-1185">Reference proteome</keyword>
<dbReference type="AlphaFoldDB" id="A0A7T8JUE7"/>
<evidence type="ECO:0000313" key="2">
    <source>
        <dbReference type="EMBL" id="QQP35547.1"/>
    </source>
</evidence>
<gene>
    <name evidence="2" type="ORF">FKW44_023811</name>
</gene>